<protein>
    <recommendedName>
        <fullName evidence="5">GPN-loop GTPase</fullName>
        <ecNumber evidence="5">3.6.5.-</ecNumber>
    </recommendedName>
</protein>
<comment type="function">
    <text evidence="5">Small GTPase required for proper nuclear import of RNA polymerase II (RNAPII). May act at an RNAP assembly step prior to nuclear import.</text>
</comment>
<evidence type="ECO:0000256" key="6">
    <source>
        <dbReference type="SAM" id="MobiDB-lite"/>
    </source>
</evidence>
<organism evidence="7 8">
    <name type="scientific">Cyanidiococcus yangmingshanensis</name>
    <dbReference type="NCBI Taxonomy" id="2690220"/>
    <lineage>
        <taxon>Eukaryota</taxon>
        <taxon>Rhodophyta</taxon>
        <taxon>Bangiophyceae</taxon>
        <taxon>Cyanidiales</taxon>
        <taxon>Cyanidiaceae</taxon>
        <taxon>Cyanidiococcus</taxon>
    </lineage>
</organism>
<feature type="region of interest" description="Disordered" evidence="6">
    <location>
        <begin position="109"/>
        <end position="135"/>
    </location>
</feature>
<comment type="caution">
    <text evidence="7">The sequence shown here is derived from an EMBL/GenBank/DDBJ whole genome shotgun (WGS) entry which is preliminary data.</text>
</comment>
<feature type="compositionally biased region" description="Basic and acidic residues" evidence="6">
    <location>
        <begin position="120"/>
        <end position="131"/>
    </location>
</feature>
<dbReference type="SUPFAM" id="SSF52540">
    <property type="entry name" value="P-loop containing nucleoside triphosphate hydrolases"/>
    <property type="match status" value="1"/>
</dbReference>
<comment type="subunit">
    <text evidence="5">Binds to RNA polymerase II.</text>
</comment>
<evidence type="ECO:0000256" key="1">
    <source>
        <dbReference type="ARBA" id="ARBA00005290"/>
    </source>
</evidence>
<dbReference type="InterPro" id="IPR027417">
    <property type="entry name" value="P-loop_NTPase"/>
</dbReference>
<dbReference type="InterPro" id="IPR004130">
    <property type="entry name" value="Gpn"/>
</dbReference>
<keyword evidence="5" id="KW-0963">Cytoplasm</keyword>
<keyword evidence="4 5" id="KW-0342">GTP-binding</keyword>
<accession>A0A7J7IHN9</accession>
<dbReference type="EMBL" id="VWRR01000011">
    <property type="protein sequence ID" value="KAF6002234.1"/>
    <property type="molecule type" value="Genomic_DNA"/>
</dbReference>
<reference evidence="7 8" key="1">
    <citation type="journal article" date="2020" name="J. Phycol.">
        <title>Comparative genome analysis reveals Cyanidiococcus gen. nov., a new extremophilic red algal genus sister to Cyanidioschyzon (Cyanidioschyzonaceae, Rhodophyta).</title>
        <authorList>
            <person name="Liu S.-L."/>
            <person name="Chiang Y.-R."/>
            <person name="Yoon H.S."/>
            <person name="Fu H.-Y."/>
        </authorList>
    </citation>
    <scope>NUCLEOTIDE SEQUENCE [LARGE SCALE GENOMIC DNA]</scope>
    <source>
        <strain evidence="7 8">THAL066</strain>
    </source>
</reference>
<evidence type="ECO:0000256" key="4">
    <source>
        <dbReference type="ARBA" id="ARBA00023134"/>
    </source>
</evidence>
<dbReference type="GO" id="GO:0003924">
    <property type="term" value="F:GTPase activity"/>
    <property type="evidence" value="ECO:0007669"/>
    <property type="project" value="TreeGrafter"/>
</dbReference>
<evidence type="ECO:0000256" key="3">
    <source>
        <dbReference type="ARBA" id="ARBA00022801"/>
    </source>
</evidence>
<name>A0A7J7IHN9_9RHOD</name>
<dbReference type="EC" id="3.6.5.-" evidence="5"/>
<gene>
    <name evidence="7" type="primary">GPN2</name>
    <name evidence="7" type="ORF">F1559_003077</name>
</gene>
<keyword evidence="2 5" id="KW-0547">Nucleotide-binding</keyword>
<dbReference type="PANTHER" id="PTHR21231:SF8">
    <property type="entry name" value="GPN-LOOP GTPASE 1"/>
    <property type="match status" value="1"/>
</dbReference>
<evidence type="ECO:0000256" key="5">
    <source>
        <dbReference type="RuleBase" id="RU365059"/>
    </source>
</evidence>
<dbReference type="GO" id="GO:0005634">
    <property type="term" value="C:nucleus"/>
    <property type="evidence" value="ECO:0007669"/>
    <property type="project" value="UniProtKB-SubCell"/>
</dbReference>
<keyword evidence="3 5" id="KW-0378">Hydrolase</keyword>
<dbReference type="Pfam" id="PF03029">
    <property type="entry name" value="ATP_bind_1"/>
    <property type="match status" value="1"/>
</dbReference>
<proteinExistence type="inferred from homology"/>
<dbReference type="Proteomes" id="UP000530660">
    <property type="component" value="Unassembled WGS sequence"/>
</dbReference>
<sequence>MASGKSRPLFAQIVVGPPGSGKSTYCAAVSRLLRSIGRRHVLINLDPAIGGTETLPYEPDIDIRELVVSNAAMERFHLGPNGALMYCMEYLLENIDWLERALVEFHQSGNESLDHTPAGDTRRDQGRDHSSNDGSNTGSWVDYIIIDMPGQVELYAHHNATRDILRQLTTRGRNASGLDLRAVVVNLIDAQYCMDTGKFLSASLIALMTMLNIGLPHVNLNTIGMWLILIALLSASRVHYATDYEAAESATEGFLQTNTLYQLDVYAEGEDLLTLAPADNTPSAALSRAVAELLDDYGLVRFLSVSVFDPPSLLQVLEQADRASGYCYIDRDMANILSSRSMPKRDGEEREH</sequence>
<dbReference type="PANTHER" id="PTHR21231">
    <property type="entry name" value="XPA-BINDING PROTEIN 1-RELATED"/>
    <property type="match status" value="1"/>
</dbReference>
<evidence type="ECO:0000313" key="8">
    <source>
        <dbReference type="Proteomes" id="UP000530660"/>
    </source>
</evidence>
<evidence type="ECO:0000313" key="7">
    <source>
        <dbReference type="EMBL" id="KAF6002234.1"/>
    </source>
</evidence>
<dbReference type="AlphaFoldDB" id="A0A7J7IHN9"/>
<dbReference type="GO" id="GO:0005737">
    <property type="term" value="C:cytoplasm"/>
    <property type="evidence" value="ECO:0007669"/>
    <property type="project" value="UniProtKB-SubCell"/>
</dbReference>
<dbReference type="Gene3D" id="3.40.50.300">
    <property type="entry name" value="P-loop containing nucleotide triphosphate hydrolases"/>
    <property type="match status" value="1"/>
</dbReference>
<evidence type="ECO:0000256" key="2">
    <source>
        <dbReference type="ARBA" id="ARBA00022741"/>
    </source>
</evidence>
<dbReference type="OrthoDB" id="5839at2759"/>
<dbReference type="GO" id="GO:0005525">
    <property type="term" value="F:GTP binding"/>
    <property type="evidence" value="ECO:0007669"/>
    <property type="project" value="UniProtKB-KW"/>
</dbReference>
<comment type="similarity">
    <text evidence="1 5">Belongs to the GPN-loop GTPase family.</text>
</comment>
<comment type="subcellular location">
    <subcellularLocation>
        <location evidence="5">Cytoplasm</location>
    </subcellularLocation>
    <subcellularLocation>
        <location evidence="5">Nucleus</location>
    </subcellularLocation>
</comment>
<keyword evidence="8" id="KW-1185">Reference proteome</keyword>